<reference evidence="3" key="1">
    <citation type="journal article" date="2019" name="Int. J. Syst. Evol. Microbiol.">
        <title>The Global Catalogue of Microorganisms (GCM) 10K type strain sequencing project: providing services to taxonomists for standard genome sequencing and annotation.</title>
        <authorList>
            <consortium name="The Broad Institute Genomics Platform"/>
            <consortium name="The Broad Institute Genome Sequencing Center for Infectious Disease"/>
            <person name="Wu L."/>
            <person name="Ma J."/>
        </authorList>
    </citation>
    <scope>NUCLEOTIDE SEQUENCE [LARGE SCALE GENOMIC DNA]</scope>
    <source>
        <strain evidence="3">CCUG 54822</strain>
    </source>
</reference>
<evidence type="ECO:0000256" key="1">
    <source>
        <dbReference type="SAM" id="MobiDB-lite"/>
    </source>
</evidence>
<protein>
    <submittedName>
        <fullName evidence="2">YhcN/YlaJ family sporulation lipoprotein</fullName>
    </submittedName>
</protein>
<evidence type="ECO:0000313" key="3">
    <source>
        <dbReference type="Proteomes" id="UP001597178"/>
    </source>
</evidence>
<evidence type="ECO:0000313" key="2">
    <source>
        <dbReference type="EMBL" id="MFD1362937.1"/>
    </source>
</evidence>
<gene>
    <name evidence="2" type="ORF">ACFQ4A_14870</name>
</gene>
<feature type="compositionally biased region" description="Polar residues" evidence="1">
    <location>
        <begin position="60"/>
        <end position="72"/>
    </location>
</feature>
<sequence length="185" mass="21804">MRTIKGIMIPILTILLVGCMQDDAGDDPGQENMNSQPIKYETEQEQNERRETDNNQNDEQNTYPENDYQNVNEGDDQAQSDKFTNEVSQSISNHLKQRRDVRQAQVAVSEDKVIVGVMLTDQAPPDMRERVEQEVQEMVPTKDVHVYTDDIYWDRMRNKDAQLDQLNGDMREYLREFFDRDREHF</sequence>
<dbReference type="PROSITE" id="PS51257">
    <property type="entry name" value="PROKAR_LIPOPROTEIN"/>
    <property type="match status" value="1"/>
</dbReference>
<feature type="compositionally biased region" description="Basic and acidic residues" evidence="1">
    <location>
        <begin position="40"/>
        <end position="53"/>
    </location>
</feature>
<organism evidence="2 3">
    <name type="scientific">Lentibacillus salinarum</name>
    <dbReference type="NCBI Taxonomy" id="446820"/>
    <lineage>
        <taxon>Bacteria</taxon>
        <taxon>Bacillati</taxon>
        <taxon>Bacillota</taxon>
        <taxon>Bacilli</taxon>
        <taxon>Bacillales</taxon>
        <taxon>Bacillaceae</taxon>
        <taxon>Lentibacillus</taxon>
    </lineage>
</organism>
<dbReference type="InterPro" id="IPR019076">
    <property type="entry name" value="Spore_lipoprot_YhcN/YlaJ-like"/>
</dbReference>
<proteinExistence type="predicted"/>
<keyword evidence="3" id="KW-1185">Reference proteome</keyword>
<comment type="caution">
    <text evidence="2">The sequence shown here is derived from an EMBL/GenBank/DDBJ whole genome shotgun (WGS) entry which is preliminary data.</text>
</comment>
<dbReference type="EMBL" id="JBHTNH010000029">
    <property type="protein sequence ID" value="MFD1362937.1"/>
    <property type="molecule type" value="Genomic_DNA"/>
</dbReference>
<accession>A0ABW3ZYN9</accession>
<name>A0ABW3ZYN9_9BACI</name>
<dbReference type="RefSeq" id="WP_382401977.1">
    <property type="nucleotide sequence ID" value="NZ_JBHTNH010000029.1"/>
</dbReference>
<dbReference type="Pfam" id="PF09580">
    <property type="entry name" value="Spore_YhcN_YlaJ"/>
    <property type="match status" value="1"/>
</dbReference>
<keyword evidence="2" id="KW-0449">Lipoprotein</keyword>
<dbReference type="Proteomes" id="UP001597178">
    <property type="component" value="Unassembled WGS sequence"/>
</dbReference>
<feature type="region of interest" description="Disordered" evidence="1">
    <location>
        <begin position="25"/>
        <end position="78"/>
    </location>
</feature>